<comment type="caution">
    <text evidence="8">The sequence shown here is derived from an EMBL/GenBank/DDBJ whole genome shotgun (WGS) entry which is preliminary data.</text>
</comment>
<gene>
    <name evidence="8" type="ORF">AQZ52_10290</name>
</gene>
<dbReference type="PANTHER" id="PTHR30485:SF2">
    <property type="entry name" value="BLL0597 PROTEIN"/>
    <property type="match status" value="1"/>
</dbReference>
<comment type="subcellular location">
    <subcellularLocation>
        <location evidence="1">Cell membrane</location>
        <topology evidence="1">Multi-pass membrane protein</topology>
    </subcellularLocation>
</comment>
<evidence type="ECO:0000313" key="9">
    <source>
        <dbReference type="Proteomes" id="UP000058012"/>
    </source>
</evidence>
<feature type="transmembrane region" description="Helical" evidence="6">
    <location>
        <begin position="97"/>
        <end position="120"/>
    </location>
</feature>
<keyword evidence="9" id="KW-1185">Reference proteome</keyword>
<proteinExistence type="predicted"/>
<sequence>MSTDTARVKVWDPFVRVFHWSLITLFAIAWWSGENHEMERHRQAGYAIFALVLFRVFWGFAGSRTARFATFLKGPGAVIAYVKAHDPEAPTDGHNPLGGWSVAVLLAAVLAITVAGLFAVDVDGIESGPLADWVSFDAGRMASEWHEGVFKAALTVIGLHILAIGYYQVLNAHDLIGPMITGKRDRAKGEITTDVTWSPVMALIGMAGVAALTWAVMGGFRFG</sequence>
<dbReference type="AlphaFoldDB" id="A0A117UUG4"/>
<evidence type="ECO:0000256" key="1">
    <source>
        <dbReference type="ARBA" id="ARBA00004651"/>
    </source>
</evidence>
<dbReference type="Proteomes" id="UP000058012">
    <property type="component" value="Unassembled WGS sequence"/>
</dbReference>
<dbReference type="GO" id="GO:0005886">
    <property type="term" value="C:plasma membrane"/>
    <property type="evidence" value="ECO:0007669"/>
    <property type="project" value="UniProtKB-SubCell"/>
</dbReference>
<keyword evidence="5 6" id="KW-0472">Membrane</keyword>
<evidence type="ECO:0000259" key="7">
    <source>
        <dbReference type="Pfam" id="PF01292"/>
    </source>
</evidence>
<evidence type="ECO:0000256" key="6">
    <source>
        <dbReference type="SAM" id="Phobius"/>
    </source>
</evidence>
<name>A0A117UUG4_9SPHN</name>
<keyword evidence="2" id="KW-1003">Cell membrane</keyword>
<organism evidence="8 9">
    <name type="scientific">Novosphingobium fuchskuhlense</name>
    <dbReference type="NCBI Taxonomy" id="1117702"/>
    <lineage>
        <taxon>Bacteria</taxon>
        <taxon>Pseudomonadati</taxon>
        <taxon>Pseudomonadota</taxon>
        <taxon>Alphaproteobacteria</taxon>
        <taxon>Sphingomonadales</taxon>
        <taxon>Sphingomonadaceae</taxon>
        <taxon>Novosphingobium</taxon>
    </lineage>
</organism>
<dbReference type="SUPFAM" id="SSF81342">
    <property type="entry name" value="Transmembrane di-heme cytochromes"/>
    <property type="match status" value="1"/>
</dbReference>
<reference evidence="8 9" key="1">
    <citation type="submission" date="2015-10" db="EMBL/GenBank/DDBJ databases">
        <title>Draft genome sequence of Novosphingobium fuchskuhlense DSM 25065 isolated from a surface water sample of the southwest basin of Lake Grosse Fuchskuhle.</title>
        <authorList>
            <person name="Ruckert C."/>
            <person name="Winkler A."/>
            <person name="Glaeser J."/>
            <person name="Grossart H.-P."/>
            <person name="Kalinowski J."/>
            <person name="Glaeser S."/>
        </authorList>
    </citation>
    <scope>NUCLEOTIDE SEQUENCE [LARGE SCALE GENOMIC DNA]</scope>
    <source>
        <strain evidence="8 9">FNE08-7</strain>
    </source>
</reference>
<evidence type="ECO:0000256" key="4">
    <source>
        <dbReference type="ARBA" id="ARBA00022989"/>
    </source>
</evidence>
<dbReference type="Gene3D" id="1.20.950.20">
    <property type="entry name" value="Transmembrane di-heme cytochromes, Chain C"/>
    <property type="match status" value="1"/>
</dbReference>
<protein>
    <submittedName>
        <fullName evidence="8">Ni/Fe-hydrogenase 1 b-type cytochrome subunit</fullName>
    </submittedName>
</protein>
<dbReference type="Pfam" id="PF01292">
    <property type="entry name" value="Ni_hydr_CYTB"/>
    <property type="match status" value="1"/>
</dbReference>
<feature type="transmembrane region" description="Helical" evidence="6">
    <location>
        <begin position="149"/>
        <end position="169"/>
    </location>
</feature>
<dbReference type="InterPro" id="IPR016174">
    <property type="entry name" value="Di-haem_cyt_TM"/>
</dbReference>
<dbReference type="RefSeq" id="WP_067910073.1">
    <property type="nucleotide sequence ID" value="NZ_KQ954245.1"/>
</dbReference>
<dbReference type="InterPro" id="IPR011577">
    <property type="entry name" value="Cyt_b561_bac/Ni-Hgenase"/>
</dbReference>
<evidence type="ECO:0000313" key="8">
    <source>
        <dbReference type="EMBL" id="KUR71070.1"/>
    </source>
</evidence>
<dbReference type="GO" id="GO:0020037">
    <property type="term" value="F:heme binding"/>
    <property type="evidence" value="ECO:0007669"/>
    <property type="project" value="TreeGrafter"/>
</dbReference>
<dbReference type="GO" id="GO:0022904">
    <property type="term" value="P:respiratory electron transport chain"/>
    <property type="evidence" value="ECO:0007669"/>
    <property type="project" value="InterPro"/>
</dbReference>
<feature type="domain" description="Cytochrome b561 bacterial/Ni-hydrogenase" evidence="7">
    <location>
        <begin position="10"/>
        <end position="182"/>
    </location>
</feature>
<dbReference type="GO" id="GO:0009055">
    <property type="term" value="F:electron transfer activity"/>
    <property type="evidence" value="ECO:0007669"/>
    <property type="project" value="InterPro"/>
</dbReference>
<feature type="transmembrane region" description="Helical" evidence="6">
    <location>
        <begin position="200"/>
        <end position="220"/>
    </location>
</feature>
<dbReference type="OrthoDB" id="196472at2"/>
<keyword evidence="3 6" id="KW-0812">Transmembrane</keyword>
<evidence type="ECO:0000256" key="5">
    <source>
        <dbReference type="ARBA" id="ARBA00023136"/>
    </source>
</evidence>
<feature type="transmembrane region" description="Helical" evidence="6">
    <location>
        <begin position="14"/>
        <end position="32"/>
    </location>
</feature>
<evidence type="ECO:0000256" key="2">
    <source>
        <dbReference type="ARBA" id="ARBA00022475"/>
    </source>
</evidence>
<dbReference type="EMBL" id="LLZS01000007">
    <property type="protein sequence ID" value="KUR71070.1"/>
    <property type="molecule type" value="Genomic_DNA"/>
</dbReference>
<dbReference type="PANTHER" id="PTHR30485">
    <property type="entry name" value="NI/FE-HYDROGENASE 1 B-TYPE CYTOCHROME SUBUNIT"/>
    <property type="match status" value="1"/>
</dbReference>
<keyword evidence="4 6" id="KW-1133">Transmembrane helix</keyword>
<dbReference type="STRING" id="1117702.AQZ52_10290"/>
<dbReference type="InterPro" id="IPR051542">
    <property type="entry name" value="Hydrogenase_cytochrome"/>
</dbReference>
<feature type="transmembrane region" description="Helical" evidence="6">
    <location>
        <begin position="44"/>
        <end position="61"/>
    </location>
</feature>
<accession>A0A117UUG4</accession>
<evidence type="ECO:0000256" key="3">
    <source>
        <dbReference type="ARBA" id="ARBA00022692"/>
    </source>
</evidence>